<evidence type="ECO:0000256" key="2">
    <source>
        <dbReference type="ARBA" id="ARBA00022692"/>
    </source>
</evidence>
<evidence type="ECO:0000256" key="6">
    <source>
        <dbReference type="SAM" id="Coils"/>
    </source>
</evidence>
<feature type="signal peptide" evidence="8">
    <location>
        <begin position="1"/>
        <end position="21"/>
    </location>
</feature>
<evidence type="ECO:0000256" key="1">
    <source>
        <dbReference type="ARBA" id="ARBA00004167"/>
    </source>
</evidence>
<evidence type="ECO:0000313" key="13">
    <source>
        <dbReference type="Proteomes" id="UP000321917"/>
    </source>
</evidence>
<keyword evidence="2 7" id="KW-0812">Transmembrane</keyword>
<dbReference type="Gene3D" id="2.30.30.40">
    <property type="entry name" value="SH3 Domains"/>
    <property type="match status" value="1"/>
</dbReference>
<dbReference type="AlphaFoldDB" id="A0A5C6QJU6"/>
<feature type="domain" description="SH3b" evidence="9">
    <location>
        <begin position="28"/>
        <end position="93"/>
    </location>
</feature>
<evidence type="ECO:0000313" key="10">
    <source>
        <dbReference type="EMBL" id="TWX60855.1"/>
    </source>
</evidence>
<dbReference type="EMBL" id="VOLQ01000008">
    <property type="protein sequence ID" value="TWX69185.1"/>
    <property type="molecule type" value="Genomic_DNA"/>
</dbReference>
<feature type="transmembrane region" description="Helical" evidence="7">
    <location>
        <begin position="166"/>
        <end position="185"/>
    </location>
</feature>
<keyword evidence="6" id="KW-0175">Coiled coil</keyword>
<dbReference type="InterPro" id="IPR003646">
    <property type="entry name" value="SH3-like_bac-type"/>
</dbReference>
<gene>
    <name evidence="10" type="ORF">ESZ26_07270</name>
    <name evidence="11" type="ORF">ESZ27_06030</name>
</gene>
<dbReference type="SMART" id="SM00287">
    <property type="entry name" value="SH3b"/>
    <property type="match status" value="1"/>
</dbReference>
<comment type="caution">
    <text evidence="11">The sequence shown here is derived from an EMBL/GenBank/DDBJ whole genome shotgun (WGS) entry which is preliminary data.</text>
</comment>
<keyword evidence="12" id="KW-1185">Reference proteome</keyword>
<dbReference type="Proteomes" id="UP000321525">
    <property type="component" value="Unassembled WGS sequence"/>
</dbReference>
<evidence type="ECO:0000256" key="4">
    <source>
        <dbReference type="ARBA" id="ARBA00022989"/>
    </source>
</evidence>
<protein>
    <submittedName>
        <fullName evidence="11">TIGR04211 family SH3 domain-containing protein</fullName>
    </submittedName>
</protein>
<keyword evidence="3 8" id="KW-0732">Signal</keyword>
<dbReference type="Proteomes" id="UP000321917">
    <property type="component" value="Unassembled WGS sequence"/>
</dbReference>
<dbReference type="InterPro" id="IPR016476">
    <property type="entry name" value="SH3_dom_pro"/>
</dbReference>
<sequence>MKIIKALLVGLVLSSSFPLLAEDSPSNLPSGYISDDLFIYMHSGAGNNYRILGSINSGTEVKVTGESENDYTEIIDDKNRNVWVESKYLSLKPGLRFVIAELNEKLANTTSNTDSMSEELSQTRSTIQNLSSEKAQLNNEISQLNKTLITIRAKLKDQDTNIKKEWFYNGAIVLVIGLLLGLILPRLTSRRKGSMDNWK</sequence>
<feature type="coiled-coil region" evidence="6">
    <location>
        <begin position="99"/>
        <end position="154"/>
    </location>
</feature>
<comment type="subcellular location">
    <subcellularLocation>
        <location evidence="1">Membrane</location>
        <topology evidence="1">Single-pass membrane protein</topology>
    </subcellularLocation>
</comment>
<evidence type="ECO:0000313" key="12">
    <source>
        <dbReference type="Proteomes" id="UP000321525"/>
    </source>
</evidence>
<keyword evidence="5 7" id="KW-0472">Membrane</keyword>
<evidence type="ECO:0000256" key="8">
    <source>
        <dbReference type="SAM" id="SignalP"/>
    </source>
</evidence>
<keyword evidence="4 7" id="KW-1133">Transmembrane helix</keyword>
<dbReference type="RefSeq" id="WP_146799084.1">
    <property type="nucleotide sequence ID" value="NZ_VOLP01000009.1"/>
</dbReference>
<evidence type="ECO:0000313" key="11">
    <source>
        <dbReference type="EMBL" id="TWX69185.1"/>
    </source>
</evidence>
<proteinExistence type="predicted"/>
<organism evidence="11 13">
    <name type="scientific">Colwellia hornerae</name>
    <dbReference type="NCBI Taxonomy" id="89402"/>
    <lineage>
        <taxon>Bacteria</taxon>
        <taxon>Pseudomonadati</taxon>
        <taxon>Pseudomonadota</taxon>
        <taxon>Gammaproteobacteria</taxon>
        <taxon>Alteromonadales</taxon>
        <taxon>Colwelliaceae</taxon>
        <taxon>Colwellia</taxon>
    </lineage>
</organism>
<dbReference type="PIRSF" id="PIRSF006158">
    <property type="entry name" value="UCP006158_SH3"/>
    <property type="match status" value="1"/>
</dbReference>
<feature type="chain" id="PRO_5022716919" evidence="8">
    <location>
        <begin position="22"/>
        <end position="199"/>
    </location>
</feature>
<dbReference type="Pfam" id="PF08239">
    <property type="entry name" value="SH3_3"/>
    <property type="match status" value="1"/>
</dbReference>
<dbReference type="GO" id="GO:0016020">
    <property type="term" value="C:membrane"/>
    <property type="evidence" value="ECO:0007669"/>
    <property type="project" value="UniProtKB-SubCell"/>
</dbReference>
<evidence type="ECO:0000259" key="9">
    <source>
        <dbReference type="PROSITE" id="PS51781"/>
    </source>
</evidence>
<dbReference type="NCBIfam" id="TIGR04211">
    <property type="entry name" value="SH3_and_anchor"/>
    <property type="match status" value="1"/>
</dbReference>
<dbReference type="OrthoDB" id="9790951at2"/>
<dbReference type="EMBL" id="VOLR01000008">
    <property type="protein sequence ID" value="TWX60855.1"/>
    <property type="molecule type" value="Genomic_DNA"/>
</dbReference>
<evidence type="ECO:0000256" key="3">
    <source>
        <dbReference type="ARBA" id="ARBA00022729"/>
    </source>
</evidence>
<dbReference type="PROSITE" id="PS51781">
    <property type="entry name" value="SH3B"/>
    <property type="match status" value="1"/>
</dbReference>
<evidence type="ECO:0000256" key="5">
    <source>
        <dbReference type="ARBA" id="ARBA00023136"/>
    </source>
</evidence>
<reference evidence="11 13" key="1">
    <citation type="submission" date="2019-07" db="EMBL/GenBank/DDBJ databases">
        <title>Genomes of sea-ice associated Colwellia species.</title>
        <authorList>
            <person name="Bowman J.P."/>
        </authorList>
    </citation>
    <scope>NUCLEOTIDE SEQUENCE [LARGE SCALE GENOMIC DNA]</scope>
    <source>
        <strain evidence="10 12">ACAM 607</strain>
        <strain evidence="11 13">IC036</strain>
    </source>
</reference>
<evidence type="ECO:0000256" key="7">
    <source>
        <dbReference type="SAM" id="Phobius"/>
    </source>
</evidence>
<accession>A0A5C6QJU6</accession>
<name>A0A5C6QJU6_9GAMM</name>